<feature type="compositionally biased region" description="Low complexity" evidence="1">
    <location>
        <begin position="116"/>
        <end position="126"/>
    </location>
</feature>
<feature type="region of interest" description="Disordered" evidence="1">
    <location>
        <begin position="1097"/>
        <end position="1116"/>
    </location>
</feature>
<protein>
    <submittedName>
        <fullName evidence="2">Uncharacterized protein</fullName>
    </submittedName>
</protein>
<feature type="region of interest" description="Disordered" evidence="1">
    <location>
        <begin position="61"/>
        <end position="131"/>
    </location>
</feature>
<accession>A0AAW0F132</accession>
<feature type="region of interest" description="Disordered" evidence="1">
    <location>
        <begin position="638"/>
        <end position="768"/>
    </location>
</feature>
<feature type="region of interest" description="Disordered" evidence="1">
    <location>
        <begin position="245"/>
        <end position="264"/>
    </location>
</feature>
<comment type="caution">
    <text evidence="2">The sequence shown here is derived from an EMBL/GenBank/DDBJ whole genome shotgun (WGS) entry which is preliminary data.</text>
</comment>
<feature type="compositionally biased region" description="Basic and acidic residues" evidence="1">
    <location>
        <begin position="946"/>
        <end position="960"/>
    </location>
</feature>
<feature type="compositionally biased region" description="Low complexity" evidence="1">
    <location>
        <begin position="376"/>
        <end position="404"/>
    </location>
</feature>
<evidence type="ECO:0000313" key="3">
    <source>
        <dbReference type="Proteomes" id="UP001430356"/>
    </source>
</evidence>
<name>A0AAW0F132_9TRYP</name>
<feature type="compositionally biased region" description="Basic and acidic residues" evidence="1">
    <location>
        <begin position="577"/>
        <end position="590"/>
    </location>
</feature>
<feature type="compositionally biased region" description="Low complexity" evidence="1">
    <location>
        <begin position="62"/>
        <end position="83"/>
    </location>
</feature>
<gene>
    <name evidence="2" type="ORF">NESM_000879800</name>
</gene>
<proteinExistence type="predicted"/>
<feature type="compositionally biased region" description="Polar residues" evidence="1">
    <location>
        <begin position="676"/>
        <end position="685"/>
    </location>
</feature>
<feature type="region of interest" description="Disordered" evidence="1">
    <location>
        <begin position="273"/>
        <end position="296"/>
    </location>
</feature>
<evidence type="ECO:0000313" key="2">
    <source>
        <dbReference type="EMBL" id="KAK7199106.1"/>
    </source>
</evidence>
<keyword evidence="3" id="KW-1185">Reference proteome</keyword>
<dbReference type="EMBL" id="JAECZO010000214">
    <property type="protein sequence ID" value="KAK7199106.1"/>
    <property type="molecule type" value="Genomic_DNA"/>
</dbReference>
<feature type="compositionally biased region" description="Low complexity" evidence="1">
    <location>
        <begin position="654"/>
        <end position="670"/>
    </location>
</feature>
<feature type="compositionally biased region" description="Low complexity" evidence="1">
    <location>
        <begin position="735"/>
        <end position="759"/>
    </location>
</feature>
<feature type="region of interest" description="Disordered" evidence="1">
    <location>
        <begin position="375"/>
        <end position="404"/>
    </location>
</feature>
<sequence length="1248" mass="129005">MQAPSLNSGVVAAPAALPRHRAPLLATVWLDADRYTYEALCTAGAAATVVRPAGREWQGAESSIGDAAAAPTASPSLPHASPPLRVLPKETVSAAASWPATSGSADRASSDDDSTPRSSSARPSPAHRLSHNDADVQLNVVEEVELCTVVPVLARTFAVEQLVQQLVPCTHDFAPRAAAAVVAADTGDVACHARMARQSLARVRRAADEHLALLRRPSATDTAAATLDMLLPPVPVHMLATASSAPCGSDIESASSSAMCPGEYADRDAPELEQAGTGSAEAPADTPADGAPSRLPLSRLADMDSVDDGAEGICAAMEGVGADAVHLRAAERPHVPATPAAALAEASPGNAEVVCTPFAAAQARYERHRRSVLLRGGSAASGPTTTSATAAAAEAGPGPPSTAHAAHAFWSCAAAASLAPALSFPDSALDLAVSAMAATPGGADAGLEALPLNTTLAAAVAPPPPRPGATSSPRVCGDGVVVAPLASAARAMRVAEEEEEGGKEPRQGGAVVEWSTGVVSYTADTLGLYEEQQARAHRFYHLAPPPPSPSSPPSTGERATLRGAVLSQLQRLAEYRRGERAAAHGADAGRHAYPSPHHGRCHRCSPTLVQFAQVPSLASPVLRRYLDVLHQTALPGLSAQQQPPAQHAQRHRSGATAAGVDGATASDDAVPLASGGVSQTRSAQLHHTLVDADDGAMTGERGRGPGELSAEVDRADAAEDSVMVTRSRKRRRDATTVTTTATSASVSAAAPTSVGSPAPQASSNGGHVQRCRGALVDPLDVFPALPRWLTSPERIAGHDGESPSESNGAVALSWVDDAVLDEAVVVGVVPRGQPHQLQLVAPSHAFCMALAQGLEEVAEAVAHIVPLMEPAPGKSGAEAASVAADPHDRLEAHYADAVWATLRACLTDVELQTVTGLSHDSPRLARWASLSAVTATDASALSRRRSGGDGRRGGGRDRRTCSAGDGAAAASRSPSELSDDPEVSHAVMDSVRTAAVQHTRACLSAAEDVVARVVLTALVPVVHRRITIMYELLRHFASKSLYTSHRAQCEAYQHWFSTTPSPAAVLRLLQRSRRFSRALARCYPQYDLCPTPLPPLPEHDMAASPPSPSAASPARSSSAPLAATCVPTAAAAAALSTPAEEAVTYVPEAALLDPLYLQRFAWWMHRAHHSNGGGGGGSGSSSGAVHMSRPTSAVLGVSDGDYLRTLPVHEQDASIRTVLRSIAQKGRTLTLAEVSQHIHSLHTSYVYL</sequence>
<feature type="compositionally biased region" description="Polar residues" evidence="1">
    <location>
        <begin position="245"/>
        <end position="258"/>
    </location>
</feature>
<feature type="compositionally biased region" description="Low complexity" evidence="1">
    <location>
        <begin position="962"/>
        <end position="971"/>
    </location>
</feature>
<evidence type="ECO:0000256" key="1">
    <source>
        <dbReference type="SAM" id="MobiDB-lite"/>
    </source>
</evidence>
<dbReference type="AlphaFoldDB" id="A0AAW0F132"/>
<dbReference type="Proteomes" id="UP001430356">
    <property type="component" value="Unassembled WGS sequence"/>
</dbReference>
<feature type="region of interest" description="Disordered" evidence="1">
    <location>
        <begin position="939"/>
        <end position="984"/>
    </location>
</feature>
<feature type="region of interest" description="Disordered" evidence="1">
    <location>
        <begin position="577"/>
        <end position="600"/>
    </location>
</feature>
<reference evidence="2 3" key="1">
    <citation type="journal article" date="2021" name="MBio">
        <title>A New Model Trypanosomatid, Novymonas esmeraldas: Genomic Perception of Its 'Candidatus Pandoraea novymonadis' Endosymbiont.</title>
        <authorList>
            <person name="Zakharova A."/>
            <person name="Saura A."/>
            <person name="Butenko A."/>
            <person name="Podesvova L."/>
            <person name="Warmusova S."/>
            <person name="Kostygov A.Y."/>
            <person name="Nenarokova A."/>
            <person name="Lukes J."/>
            <person name="Opperdoes F.R."/>
            <person name="Yurchenko V."/>
        </authorList>
    </citation>
    <scope>NUCLEOTIDE SEQUENCE [LARGE SCALE GENOMIC DNA]</scope>
    <source>
        <strain evidence="2 3">E262AT.01</strain>
    </source>
</reference>
<organism evidence="2 3">
    <name type="scientific">Novymonas esmeraldas</name>
    <dbReference type="NCBI Taxonomy" id="1808958"/>
    <lineage>
        <taxon>Eukaryota</taxon>
        <taxon>Discoba</taxon>
        <taxon>Euglenozoa</taxon>
        <taxon>Kinetoplastea</taxon>
        <taxon>Metakinetoplastina</taxon>
        <taxon>Trypanosomatida</taxon>
        <taxon>Trypanosomatidae</taxon>
        <taxon>Novymonas</taxon>
    </lineage>
</organism>